<evidence type="ECO:0000313" key="2">
    <source>
        <dbReference type="EMBL" id="GER05206.1"/>
    </source>
</evidence>
<dbReference type="InterPro" id="IPR018511">
    <property type="entry name" value="Hemolysin-typ_Ca-bd_CS"/>
</dbReference>
<dbReference type="Pfam" id="PF06594">
    <property type="entry name" value="HCBP_related"/>
    <property type="match status" value="1"/>
</dbReference>
<protein>
    <recommendedName>
        <fullName evidence="1">Haemolysin-type calcium binding-related domain-containing protein</fullName>
    </recommendedName>
</protein>
<reference evidence="2 3" key="1">
    <citation type="submission" date="2019-09" db="EMBL/GenBank/DDBJ databases">
        <title>NBRP : Genome information of microbial organism related human and environment.</title>
        <authorList>
            <person name="Hattori M."/>
            <person name="Oshima K."/>
            <person name="Inaba H."/>
            <person name="Suda W."/>
            <person name="Sakamoto M."/>
            <person name="Iino T."/>
            <person name="Kitahara M."/>
            <person name="Oshida Y."/>
            <person name="Iida T."/>
            <person name="Kudo T."/>
            <person name="Itoh T."/>
            <person name="Ohkuma M."/>
        </authorList>
    </citation>
    <scope>NUCLEOTIDE SEQUENCE [LARGE SCALE GENOMIC DNA]</scope>
    <source>
        <strain evidence="2 3">Q-1</strain>
    </source>
</reference>
<comment type="caution">
    <text evidence="2">The sequence shown here is derived from an EMBL/GenBank/DDBJ whole genome shotgun (WGS) entry which is preliminary data.</text>
</comment>
<dbReference type="PROSITE" id="PS00330">
    <property type="entry name" value="HEMOLYSIN_CALCIUM"/>
    <property type="match status" value="2"/>
</dbReference>
<dbReference type="Pfam" id="PF00353">
    <property type="entry name" value="HemolysinCabind"/>
    <property type="match status" value="3"/>
</dbReference>
<dbReference type="InterPro" id="IPR010566">
    <property type="entry name" value="Haemolys_ca-bd"/>
</dbReference>
<dbReference type="Proteomes" id="UP000324996">
    <property type="component" value="Unassembled WGS sequence"/>
</dbReference>
<evidence type="ECO:0000259" key="1">
    <source>
        <dbReference type="Pfam" id="PF06594"/>
    </source>
</evidence>
<accession>A0A5A7NE46</accession>
<dbReference type="GO" id="GO:0005509">
    <property type="term" value="F:calcium ion binding"/>
    <property type="evidence" value="ECO:0007669"/>
    <property type="project" value="InterPro"/>
</dbReference>
<dbReference type="PANTHER" id="PTHR39431">
    <property type="entry name" value="FRPA/C-RELATED PROTEIN"/>
    <property type="match status" value="1"/>
</dbReference>
<dbReference type="InterPro" id="IPR019960">
    <property type="entry name" value="T1SS_VCA0849"/>
</dbReference>
<name>A0A5A7NE46_9PROT</name>
<dbReference type="PANTHER" id="PTHR39431:SF1">
    <property type="entry name" value="FRPA_C-RELATED PROTEIN"/>
    <property type="match status" value="1"/>
</dbReference>
<dbReference type="SUPFAM" id="SSF51120">
    <property type="entry name" value="beta-Roll"/>
    <property type="match status" value="3"/>
</dbReference>
<dbReference type="RefSeq" id="WP_150007343.1">
    <property type="nucleotide sequence ID" value="NZ_BKCN01000019.1"/>
</dbReference>
<organism evidence="2 3">
    <name type="scientific">Iodidimonas nitroreducens</name>
    <dbReference type="NCBI Taxonomy" id="1236968"/>
    <lineage>
        <taxon>Bacteria</taxon>
        <taxon>Pseudomonadati</taxon>
        <taxon>Pseudomonadota</taxon>
        <taxon>Alphaproteobacteria</taxon>
        <taxon>Iodidimonadales</taxon>
        <taxon>Iodidimonadaceae</taxon>
        <taxon>Iodidimonas</taxon>
    </lineage>
</organism>
<dbReference type="AlphaFoldDB" id="A0A5A7NE46"/>
<dbReference type="InterPro" id="IPR011049">
    <property type="entry name" value="Serralysin-like_metalloprot_C"/>
</dbReference>
<gene>
    <name evidence="2" type="ORF">JCM17846_28880</name>
</gene>
<proteinExistence type="predicted"/>
<feature type="domain" description="Haemolysin-type calcium binding-related" evidence="1">
    <location>
        <begin position="495"/>
        <end position="533"/>
    </location>
</feature>
<dbReference type="PRINTS" id="PR00313">
    <property type="entry name" value="CABNDNGRPT"/>
</dbReference>
<dbReference type="EMBL" id="BKCN01000019">
    <property type="protein sequence ID" value="GER05206.1"/>
    <property type="molecule type" value="Genomic_DNA"/>
</dbReference>
<keyword evidence="3" id="KW-1185">Reference proteome</keyword>
<dbReference type="Gene3D" id="2.150.10.10">
    <property type="entry name" value="Serralysin-like metalloprotease, C-terminal"/>
    <property type="match status" value="2"/>
</dbReference>
<dbReference type="NCBIfam" id="TIGR03661">
    <property type="entry name" value="T1SS_VCA0849"/>
    <property type="match status" value="1"/>
</dbReference>
<evidence type="ECO:0000313" key="3">
    <source>
        <dbReference type="Proteomes" id="UP000324996"/>
    </source>
</evidence>
<dbReference type="InterPro" id="IPR001343">
    <property type="entry name" value="Hemolysn_Ca-bd"/>
</dbReference>
<sequence length="931" mass="98955">MNIGEQVAKHVGVLSKQGVFIGGEGLVDLLAGERKMADLFDAAREIWENNGVQDILGEISEDAAGLYEQLSDDYGWAWNNPTAVIRELPPWLQDLLGVFDDLIAAASPLVLDIDGDGIELAALNGTGSVYWDIDLDDLGEASGWIAGGDGLLAIDLNADGKINDHSELFGDQTGSSNGFAALAAYDSNSDTAITSADAQFDDLLVWIDANGDGRSESAELHTLDDLSITSISLNYSSVNYTINGNEIKQESTFVINGQTRDVVDAWFTYDETNTVYAGDYQLDIQTLFLPSLRGFGSLPDLHIAMSQDATLLSMVKEVAAADVETMLSLAFDIKGKIEDILFRWAGVDDIDPAGRGGYIDARKMEFIEEILGREWVAGGQTNPQAGQADDLDAAFSAALAHVFGHILAQTSAATLFTGGAGYDIASASLTNTDVDDFIVTDAFSSTVSGSSGNEIFFYTPSEGAKTISDAGGVDTIVIADGIGAEDVRLWKSGSDLYLYMDGHSASVKIQYHFQSAYDNEVETLTFSDGTSLDLLENLTFTGTSAGGEYVLGLNNSDDTLIGMGGNDTLRGYTGNDTYVWNIGDGNDAIEDQDGTADVLEFGPGITADDVRFWKSGSDLMVYVGSESIKIDNHFHATYSNSIETATFTDDTVIDLLSNLTFTGTSAGEYVLGLHDSNDTLVGKEGNDTLRGYTGNDIYVWNIGDGVDTVDDSGGTADVLAFGPNITVDDVRFWKSGYDLMAYVGSESIKVKNHFHATYGQEVETATFEDSTTLDLLNNLTLTGTSAGEYVKGSEANDTLVGLGGNDTLQGYGGDDVLIGGDGVDSLYGGTGADTFLFEAISAFNDVDRIKDFSLTDGDMIDVADLLASYDPLTDAIEDFVWAVNAGSNTELYIDQDGAGTIEAWTKIATIEGVTGLTDEAALVSSGHLIAA</sequence>